<organism evidence="13 14">
    <name type="scientific">Chytriomyces confervae</name>
    <dbReference type="NCBI Taxonomy" id="246404"/>
    <lineage>
        <taxon>Eukaryota</taxon>
        <taxon>Fungi</taxon>
        <taxon>Fungi incertae sedis</taxon>
        <taxon>Chytridiomycota</taxon>
        <taxon>Chytridiomycota incertae sedis</taxon>
        <taxon>Chytridiomycetes</taxon>
        <taxon>Chytridiales</taxon>
        <taxon>Chytriomycetaceae</taxon>
        <taxon>Chytriomyces</taxon>
    </lineage>
</organism>
<dbReference type="GO" id="GO:0006886">
    <property type="term" value="P:intracellular protein transport"/>
    <property type="evidence" value="ECO:0007669"/>
    <property type="project" value="TreeGrafter"/>
</dbReference>
<feature type="transmembrane region" description="Helical" evidence="11">
    <location>
        <begin position="292"/>
        <end position="313"/>
    </location>
</feature>
<keyword evidence="8" id="KW-0175">Coiled coil</keyword>
<evidence type="ECO:0000256" key="7">
    <source>
        <dbReference type="ARBA" id="ARBA00023034"/>
    </source>
</evidence>
<dbReference type="EMBL" id="QEAP01000064">
    <property type="protein sequence ID" value="TPX75906.1"/>
    <property type="molecule type" value="Genomic_DNA"/>
</dbReference>
<evidence type="ECO:0000256" key="10">
    <source>
        <dbReference type="SAM" id="MobiDB-lite"/>
    </source>
</evidence>
<dbReference type="CDD" id="cd15845">
    <property type="entry name" value="SNARE_syntaxin16"/>
    <property type="match status" value="1"/>
</dbReference>
<keyword evidence="3" id="KW-0813">Transport</keyword>
<dbReference type="Proteomes" id="UP000320333">
    <property type="component" value="Unassembled WGS sequence"/>
</dbReference>
<dbReference type="SMART" id="SM00397">
    <property type="entry name" value="t_SNARE"/>
    <property type="match status" value="1"/>
</dbReference>
<comment type="subcellular location">
    <subcellularLocation>
        <location evidence="1">Golgi apparatus membrane</location>
        <topology evidence="1">Single-pass type IV membrane protein</topology>
    </subcellularLocation>
</comment>
<feature type="region of interest" description="Disordered" evidence="10">
    <location>
        <begin position="24"/>
        <end position="44"/>
    </location>
</feature>
<evidence type="ECO:0000256" key="11">
    <source>
        <dbReference type="SAM" id="Phobius"/>
    </source>
</evidence>
<dbReference type="InterPro" id="IPR000727">
    <property type="entry name" value="T_SNARE_dom"/>
</dbReference>
<evidence type="ECO:0000259" key="12">
    <source>
        <dbReference type="PROSITE" id="PS50192"/>
    </source>
</evidence>
<dbReference type="Gene3D" id="1.20.58.70">
    <property type="match status" value="1"/>
</dbReference>
<evidence type="ECO:0000256" key="1">
    <source>
        <dbReference type="ARBA" id="ARBA00004409"/>
    </source>
</evidence>
<dbReference type="PROSITE" id="PS50192">
    <property type="entry name" value="T_SNARE"/>
    <property type="match status" value="1"/>
</dbReference>
<comment type="similarity">
    <text evidence="2">Belongs to the syntaxin family.</text>
</comment>
<evidence type="ECO:0000256" key="8">
    <source>
        <dbReference type="ARBA" id="ARBA00023054"/>
    </source>
</evidence>
<keyword evidence="4 11" id="KW-0812">Transmembrane</keyword>
<dbReference type="GO" id="GO:0031201">
    <property type="term" value="C:SNARE complex"/>
    <property type="evidence" value="ECO:0007669"/>
    <property type="project" value="TreeGrafter"/>
</dbReference>
<keyword evidence="5" id="KW-0653">Protein transport</keyword>
<dbReference type="InterPro" id="IPR010989">
    <property type="entry name" value="SNARE"/>
</dbReference>
<feature type="domain" description="T-SNARE coiled-coil homology" evidence="12">
    <location>
        <begin position="219"/>
        <end position="281"/>
    </location>
</feature>
<accession>A0A507FKQ5</accession>
<dbReference type="AlphaFoldDB" id="A0A507FKQ5"/>
<keyword evidence="7" id="KW-0333">Golgi apparatus</keyword>
<gene>
    <name evidence="13" type="ORF">CcCBS67573_g02813</name>
</gene>
<keyword evidence="6 11" id="KW-1133">Transmembrane helix</keyword>
<keyword evidence="14" id="KW-1185">Reference proteome</keyword>
<dbReference type="InterPro" id="IPR045242">
    <property type="entry name" value="Syntaxin"/>
</dbReference>
<sequence length="316" mass="36005">MASRSKTLIFVQFRATFAREHTAARRDRAKAQRQTATGDDEAQGLIDNDGDVVVEMAAIPPKWVDIVDEVDQDIIRIKAKISELEQMHKKHLLPGFGDDRISNELNIERFAEQITNMFRAAQRKIKKIEQESNRNKDVKQSAAFGRNIQMGLAAKLQDVSGIFRKAQSAYLNKLRGRETRSKDMFQSSIPTRDGSEDADEEDLDAVFTDAQMATVQNNERAISEREKEINEIVKSINGLAEIFKELQTMVIDQGTVLDRIDYNIEQTGVYMEEAHVQLQQGAKYQEKTKAKLCIILLALIVFILVVIIFYKVVQRK</sequence>
<evidence type="ECO:0000256" key="5">
    <source>
        <dbReference type="ARBA" id="ARBA00022927"/>
    </source>
</evidence>
<keyword evidence="9 11" id="KW-0472">Membrane</keyword>
<dbReference type="GO" id="GO:0006906">
    <property type="term" value="P:vesicle fusion"/>
    <property type="evidence" value="ECO:0007669"/>
    <property type="project" value="TreeGrafter"/>
</dbReference>
<evidence type="ECO:0000256" key="3">
    <source>
        <dbReference type="ARBA" id="ARBA00022448"/>
    </source>
</evidence>
<dbReference type="OrthoDB" id="10251371at2759"/>
<protein>
    <recommendedName>
        <fullName evidence="12">t-SNARE coiled-coil homology domain-containing protein</fullName>
    </recommendedName>
</protein>
<dbReference type="GO" id="GO:0000149">
    <property type="term" value="F:SNARE binding"/>
    <property type="evidence" value="ECO:0007669"/>
    <property type="project" value="TreeGrafter"/>
</dbReference>
<dbReference type="GO" id="GO:0005484">
    <property type="term" value="F:SNAP receptor activity"/>
    <property type="evidence" value="ECO:0007669"/>
    <property type="project" value="TreeGrafter"/>
</dbReference>
<dbReference type="Pfam" id="PF05739">
    <property type="entry name" value="SNARE"/>
    <property type="match status" value="1"/>
</dbReference>
<evidence type="ECO:0000256" key="4">
    <source>
        <dbReference type="ARBA" id="ARBA00022692"/>
    </source>
</evidence>
<proteinExistence type="inferred from homology"/>
<dbReference type="GO" id="GO:0000139">
    <property type="term" value="C:Golgi membrane"/>
    <property type="evidence" value="ECO:0007669"/>
    <property type="project" value="UniProtKB-SubCell"/>
</dbReference>
<evidence type="ECO:0000256" key="6">
    <source>
        <dbReference type="ARBA" id="ARBA00022989"/>
    </source>
</evidence>
<dbReference type="PANTHER" id="PTHR19957:SF83">
    <property type="entry name" value="SYNTAXIN-16"/>
    <property type="match status" value="1"/>
</dbReference>
<reference evidence="13 14" key="1">
    <citation type="journal article" date="2019" name="Sci. Rep.">
        <title>Comparative genomics of chytrid fungi reveal insights into the obligate biotrophic and pathogenic lifestyle of Synchytrium endobioticum.</title>
        <authorList>
            <person name="van de Vossenberg B.T.L.H."/>
            <person name="Warris S."/>
            <person name="Nguyen H.D.T."/>
            <person name="van Gent-Pelzer M.P.E."/>
            <person name="Joly D.L."/>
            <person name="van de Geest H.C."/>
            <person name="Bonants P.J.M."/>
            <person name="Smith D.S."/>
            <person name="Levesque C.A."/>
            <person name="van der Lee T.A.J."/>
        </authorList>
    </citation>
    <scope>NUCLEOTIDE SEQUENCE [LARGE SCALE GENOMIC DNA]</scope>
    <source>
        <strain evidence="13 14">CBS 675.73</strain>
    </source>
</reference>
<evidence type="ECO:0000256" key="2">
    <source>
        <dbReference type="ARBA" id="ARBA00009063"/>
    </source>
</evidence>
<evidence type="ECO:0000256" key="9">
    <source>
        <dbReference type="ARBA" id="ARBA00023136"/>
    </source>
</evidence>
<dbReference type="SUPFAM" id="SSF47661">
    <property type="entry name" value="t-snare proteins"/>
    <property type="match status" value="1"/>
</dbReference>
<evidence type="ECO:0000313" key="14">
    <source>
        <dbReference type="Proteomes" id="UP000320333"/>
    </source>
</evidence>
<dbReference type="GO" id="GO:0048278">
    <property type="term" value="P:vesicle docking"/>
    <property type="evidence" value="ECO:0007669"/>
    <property type="project" value="TreeGrafter"/>
</dbReference>
<comment type="caution">
    <text evidence="13">The sequence shown here is derived from an EMBL/GenBank/DDBJ whole genome shotgun (WGS) entry which is preliminary data.</text>
</comment>
<dbReference type="PANTHER" id="PTHR19957">
    <property type="entry name" value="SYNTAXIN"/>
    <property type="match status" value="1"/>
</dbReference>
<name>A0A507FKQ5_9FUNG</name>
<dbReference type="STRING" id="246404.A0A507FKQ5"/>
<evidence type="ECO:0000313" key="13">
    <source>
        <dbReference type="EMBL" id="TPX75906.1"/>
    </source>
</evidence>